<dbReference type="GO" id="GO:0046041">
    <property type="term" value="P:ITP metabolic process"/>
    <property type="evidence" value="ECO:0007669"/>
    <property type="project" value="UniProtKB-UniRule"/>
</dbReference>
<dbReference type="Proteomes" id="UP001217918">
    <property type="component" value="Unassembled WGS sequence"/>
</dbReference>
<keyword evidence="1 5" id="KW-0808">Transferase</keyword>
<feature type="binding site" evidence="5">
    <location>
        <position position="217"/>
    </location>
    <ligand>
        <name>GTP</name>
        <dbReference type="ChEBI" id="CHEBI:37565"/>
    </ligand>
</feature>
<feature type="binding site" evidence="5">
    <location>
        <begin position="226"/>
        <end position="227"/>
    </location>
    <ligand>
        <name>GTP</name>
        <dbReference type="ChEBI" id="CHEBI:37565"/>
    </ligand>
</feature>
<comment type="subcellular location">
    <subcellularLocation>
        <location evidence="5">Mitochondrion matrix</location>
    </subcellularLocation>
</comment>
<comment type="function">
    <text evidence="5">Involved in maintaining the homeostasis of cellular nucleotides by catalyzing the interconversion of nucleoside phosphates. Has GTP:AMP phosphotransferase and ITP:AMP phosphotransferase activities.</text>
</comment>
<feature type="binding site" evidence="5">
    <location>
        <position position="78"/>
    </location>
    <ligand>
        <name>AMP</name>
        <dbReference type="ChEBI" id="CHEBI:456215"/>
    </ligand>
</feature>
<dbReference type="GO" id="GO:0046039">
    <property type="term" value="P:GTP metabolic process"/>
    <property type="evidence" value="ECO:0007669"/>
    <property type="project" value="UniProtKB-UniRule"/>
</dbReference>
<comment type="subunit">
    <text evidence="5">Monomer.</text>
</comment>
<keyword evidence="4 5" id="KW-0496">Mitochondrion</keyword>
<evidence type="ECO:0000256" key="5">
    <source>
        <dbReference type="HAMAP-Rule" id="MF_03169"/>
    </source>
</evidence>
<evidence type="ECO:0000313" key="8">
    <source>
        <dbReference type="Proteomes" id="UP001217918"/>
    </source>
</evidence>
<comment type="similarity">
    <text evidence="5">Belongs to the adenylate kinase family. AK3 subfamily.</text>
</comment>
<dbReference type="GO" id="GO:0004017">
    <property type="term" value="F:AMP kinase activity"/>
    <property type="evidence" value="ECO:0007669"/>
    <property type="project" value="InterPro"/>
</dbReference>
<dbReference type="Pfam" id="PF00406">
    <property type="entry name" value="ADK"/>
    <property type="match status" value="2"/>
</dbReference>
<evidence type="ECO:0000256" key="4">
    <source>
        <dbReference type="ARBA" id="ARBA00023128"/>
    </source>
</evidence>
<feature type="region of interest" description="LID" evidence="5">
    <location>
        <begin position="216"/>
        <end position="253"/>
    </location>
</feature>
<dbReference type="InterPro" id="IPR027417">
    <property type="entry name" value="P-loop_NTPase"/>
</dbReference>
<dbReference type="GO" id="GO:0046033">
    <property type="term" value="P:AMP metabolic process"/>
    <property type="evidence" value="ECO:0007669"/>
    <property type="project" value="UniProtKB-UniRule"/>
</dbReference>
<feature type="binding site" evidence="5">
    <location>
        <begin position="99"/>
        <end position="101"/>
    </location>
    <ligand>
        <name>AMP</name>
        <dbReference type="ChEBI" id="CHEBI:456215"/>
    </ligand>
</feature>
<dbReference type="SUPFAM" id="SSF52540">
    <property type="entry name" value="P-loop containing nucleoside triphosphate hydrolases"/>
    <property type="match status" value="1"/>
</dbReference>
<evidence type="ECO:0000256" key="3">
    <source>
        <dbReference type="ARBA" id="ARBA00022777"/>
    </source>
</evidence>
<reference evidence="7" key="1">
    <citation type="journal article" date="2023" name="Mol. Plant Microbe Interact.">
        <title>Elucidating the Obligate Nature and Biological Capacity of an Invasive Fungal Corn Pathogen.</title>
        <authorList>
            <person name="MacCready J.S."/>
            <person name="Roggenkamp E.M."/>
            <person name="Gdanetz K."/>
            <person name="Chilvers M.I."/>
        </authorList>
    </citation>
    <scope>NUCLEOTIDE SEQUENCE</scope>
    <source>
        <strain evidence="7">PM02</strain>
    </source>
</reference>
<dbReference type="HAMAP" id="MF_03169">
    <property type="entry name" value="Adenylate_kinase_AK3"/>
    <property type="match status" value="1"/>
</dbReference>
<dbReference type="Pfam" id="PF05191">
    <property type="entry name" value="ADK_lid"/>
    <property type="match status" value="1"/>
</dbReference>
<feature type="binding site" evidence="5">
    <location>
        <position position="187"/>
    </location>
    <ligand>
        <name>AMP</name>
        <dbReference type="ChEBI" id="CHEBI:456215"/>
    </ligand>
</feature>
<dbReference type="AlphaFoldDB" id="A0AAD9IAU2"/>
<dbReference type="PRINTS" id="PR00094">
    <property type="entry name" value="ADENYLTKNASE"/>
</dbReference>
<dbReference type="InterPro" id="IPR028586">
    <property type="entry name" value="AK3/Ak4_mitochondrial"/>
</dbReference>
<feature type="binding site" evidence="5">
    <location>
        <position position="290"/>
    </location>
    <ligand>
        <name>GTP</name>
        <dbReference type="ChEBI" id="CHEBI:37565"/>
    </ligand>
</feature>
<dbReference type="EC" id="2.7.4.10" evidence="5"/>
<organism evidence="7 8">
    <name type="scientific">Phyllachora maydis</name>
    <dbReference type="NCBI Taxonomy" id="1825666"/>
    <lineage>
        <taxon>Eukaryota</taxon>
        <taxon>Fungi</taxon>
        <taxon>Dikarya</taxon>
        <taxon>Ascomycota</taxon>
        <taxon>Pezizomycotina</taxon>
        <taxon>Sordariomycetes</taxon>
        <taxon>Sordariomycetidae</taxon>
        <taxon>Phyllachorales</taxon>
        <taxon>Phyllachoraceae</taxon>
        <taxon>Phyllachora</taxon>
    </lineage>
</organism>
<accession>A0AAD9IAU2</accession>
<protein>
    <recommendedName>
        <fullName evidence="5">GTP:AMP phosphotransferase, mitochondrial</fullName>
        <ecNumber evidence="5">2.7.4.10</ecNumber>
    </recommendedName>
    <alternativeName>
        <fullName evidence="5">Adenylate kinase 3</fullName>
        <shortName evidence="5">AK 3</shortName>
    </alternativeName>
</protein>
<gene>
    <name evidence="5" type="primary">ADK2</name>
    <name evidence="7" type="ORF">P8C59_008114</name>
</gene>
<comment type="catalytic activity">
    <reaction evidence="5">
        <text>a ribonucleoside 5'-triphosphate + AMP = a ribonucleoside 5'-diphosphate + ADP</text>
        <dbReference type="Rhea" id="RHEA:13749"/>
        <dbReference type="ChEBI" id="CHEBI:57930"/>
        <dbReference type="ChEBI" id="CHEBI:61557"/>
        <dbReference type="ChEBI" id="CHEBI:456215"/>
        <dbReference type="ChEBI" id="CHEBI:456216"/>
        <dbReference type="EC" id="2.7.4.10"/>
    </reaction>
</comment>
<dbReference type="InterPro" id="IPR033690">
    <property type="entry name" value="Adenylat_kinase_CS"/>
</dbReference>
<comment type="domain">
    <text evidence="5">Consists of three domains, a large central CORE domain and two small peripheral domains, NMPbind and LID, which undergo movements during catalysis. The LID domain closes over the site of phosphoryl transfer upon GTP binding. Assembling and dissambling the active center during each catalytic cycle provides an effective means to prevent GTP hydrolysis.</text>
</comment>
<dbReference type="HAMAP" id="MF_00235">
    <property type="entry name" value="Adenylate_kinase_Adk"/>
    <property type="match status" value="1"/>
</dbReference>
<dbReference type="GO" id="GO:0005759">
    <property type="term" value="C:mitochondrial matrix"/>
    <property type="evidence" value="ECO:0007669"/>
    <property type="project" value="UniProtKB-SubCell"/>
</dbReference>
<comment type="caution">
    <text evidence="7">The sequence shown here is derived from an EMBL/GenBank/DDBJ whole genome shotgun (WGS) entry which is preliminary data.</text>
</comment>
<name>A0AAD9IAU2_9PEZI</name>
<evidence type="ECO:0000256" key="2">
    <source>
        <dbReference type="ARBA" id="ARBA00022741"/>
    </source>
</evidence>
<dbReference type="InterPro" id="IPR007862">
    <property type="entry name" value="Adenylate_kinase_lid-dom"/>
</dbReference>
<keyword evidence="3 5" id="KW-0418">Kinase</keyword>
<feature type="region of interest" description="NMPbind" evidence="5">
    <location>
        <begin position="72"/>
        <end position="101"/>
    </location>
</feature>
<evidence type="ECO:0000259" key="6">
    <source>
        <dbReference type="Pfam" id="PF05191"/>
    </source>
</evidence>
<dbReference type="PANTHER" id="PTHR23359">
    <property type="entry name" value="NUCLEOTIDE KINASE"/>
    <property type="match status" value="1"/>
</dbReference>
<dbReference type="CDD" id="cd01428">
    <property type="entry name" value="ADK"/>
    <property type="match status" value="1"/>
</dbReference>
<proteinExistence type="inferred from homology"/>
<feature type="binding site" evidence="5">
    <location>
        <position position="261"/>
    </location>
    <ligand>
        <name>AMP</name>
        <dbReference type="ChEBI" id="CHEBI:456215"/>
    </ligand>
</feature>
<evidence type="ECO:0000256" key="1">
    <source>
        <dbReference type="ARBA" id="ARBA00022679"/>
    </source>
</evidence>
<dbReference type="EMBL" id="JAQQPM010000007">
    <property type="protein sequence ID" value="KAK2073869.1"/>
    <property type="molecule type" value="Genomic_DNA"/>
</dbReference>
<feature type="binding site" evidence="5">
    <location>
        <begin position="51"/>
        <end position="56"/>
    </location>
    <ligand>
        <name>GTP</name>
        <dbReference type="ChEBI" id="CHEBI:37565"/>
    </ligand>
</feature>
<keyword evidence="2 5" id="KW-0547">Nucleotide-binding</keyword>
<dbReference type="GO" id="GO:0005525">
    <property type="term" value="F:GTP binding"/>
    <property type="evidence" value="ECO:0007669"/>
    <property type="project" value="UniProtKB-KW"/>
</dbReference>
<feature type="domain" description="Adenylate kinase active site lid" evidence="6">
    <location>
        <begin position="217"/>
        <end position="252"/>
    </location>
</feature>
<dbReference type="GO" id="GO:0006172">
    <property type="term" value="P:ADP biosynthetic process"/>
    <property type="evidence" value="ECO:0007669"/>
    <property type="project" value="UniProtKB-UniRule"/>
</dbReference>
<sequence length="306" mass="33814">MYLHCSLAVGLNSSFGGFAVTRDIEWAAVRAGDKAMRLRKAARVILIGAPGVGKGTQSERLLQRFPQLSSISSGDLLRYNVKQRTPLGIQVEGTIKAGELVPDDLILRLISNELFQRGWLTSESRPRLMTLNSSALGPGGPGSPATYERDGGFLTPPLVFGGQSPAQVSDDPSSSFLLDGFPRTAPQAQRLDPVVPINLAVSLRTPFEVIMERISGRWVHEPSGRVYNTTFDPPKVAGIDDVTGERLVRRADDDEETYRGRFRKFQETSEPLLEHYAHKGVLLEIEGMSSDEISPQLFEQFERRFC</sequence>
<dbReference type="GO" id="GO:0046899">
    <property type="term" value="F:nucleoside triphosphate adenylate kinase activity"/>
    <property type="evidence" value="ECO:0007669"/>
    <property type="project" value="UniProtKB-UniRule"/>
</dbReference>
<dbReference type="Gene3D" id="3.40.50.300">
    <property type="entry name" value="P-loop containing nucleotide triphosphate hydrolases"/>
    <property type="match status" value="1"/>
</dbReference>
<evidence type="ECO:0000313" key="7">
    <source>
        <dbReference type="EMBL" id="KAK2073869.1"/>
    </source>
</evidence>
<dbReference type="PROSITE" id="PS00113">
    <property type="entry name" value="ADENYLATE_KINASE"/>
    <property type="match status" value="1"/>
</dbReference>
<feature type="binding site" evidence="5">
    <location>
        <begin position="180"/>
        <end position="183"/>
    </location>
    <ligand>
        <name>AMP</name>
        <dbReference type="ChEBI" id="CHEBI:456215"/>
    </ligand>
</feature>
<keyword evidence="5" id="KW-0342">GTP-binding</keyword>
<keyword evidence="8" id="KW-1185">Reference proteome</keyword>
<dbReference type="GO" id="GO:0005524">
    <property type="term" value="F:ATP binding"/>
    <property type="evidence" value="ECO:0007669"/>
    <property type="project" value="InterPro"/>
</dbReference>
<dbReference type="InterPro" id="IPR000850">
    <property type="entry name" value="Adenylat/UMP-CMP_kin"/>
</dbReference>
<feature type="binding site" evidence="5">
    <location>
        <position position="250"/>
    </location>
    <ligand>
        <name>AMP</name>
        <dbReference type="ChEBI" id="CHEBI:456215"/>
    </ligand>
</feature>
<feature type="binding site" evidence="5">
    <location>
        <position position="73"/>
    </location>
    <ligand>
        <name>AMP</name>
        <dbReference type="ChEBI" id="CHEBI:456215"/>
    </ligand>
</feature>